<keyword evidence="2" id="KW-0472">Membrane</keyword>
<evidence type="ECO:0000313" key="3">
    <source>
        <dbReference type="EMBL" id="MBB5724127.1"/>
    </source>
</evidence>
<organism evidence="3 4">
    <name type="scientific">Sphingomonas endophytica</name>
    <dbReference type="NCBI Taxonomy" id="869719"/>
    <lineage>
        <taxon>Bacteria</taxon>
        <taxon>Pseudomonadati</taxon>
        <taxon>Pseudomonadota</taxon>
        <taxon>Alphaproteobacteria</taxon>
        <taxon>Sphingomonadales</taxon>
        <taxon>Sphingomonadaceae</taxon>
        <taxon>Sphingomonas</taxon>
    </lineage>
</organism>
<evidence type="ECO:0000256" key="2">
    <source>
        <dbReference type="SAM" id="Phobius"/>
    </source>
</evidence>
<evidence type="ECO:0000313" key="4">
    <source>
        <dbReference type="Proteomes" id="UP000560131"/>
    </source>
</evidence>
<sequence length="115" mass="12463">MGILCVLGLHRWAGKPTARAGTTVYRCATCGARLVLHDHRTRWRKRGWVAGALLLSGAIWFVSYNLVFHGRTRVLHTASAAARKAEVAASRGRAAIHRAQGDSGAYVDGDDDAPR</sequence>
<protein>
    <submittedName>
        <fullName evidence="3">Uncharacterized protein</fullName>
    </submittedName>
</protein>
<feature type="region of interest" description="Disordered" evidence="1">
    <location>
        <begin position="91"/>
        <end position="115"/>
    </location>
</feature>
<keyword evidence="2" id="KW-0812">Transmembrane</keyword>
<comment type="caution">
    <text evidence="3">The sequence shown here is derived from an EMBL/GenBank/DDBJ whole genome shotgun (WGS) entry which is preliminary data.</text>
</comment>
<dbReference type="RefSeq" id="WP_184032279.1">
    <property type="nucleotide sequence ID" value="NZ_BAABAR010000002.1"/>
</dbReference>
<keyword evidence="2" id="KW-1133">Transmembrane helix</keyword>
<reference evidence="3 4" key="1">
    <citation type="submission" date="2020-08" db="EMBL/GenBank/DDBJ databases">
        <title>Genomic Encyclopedia of Type Strains, Phase IV (KMG-IV): sequencing the most valuable type-strain genomes for metagenomic binning, comparative biology and taxonomic classification.</title>
        <authorList>
            <person name="Goeker M."/>
        </authorList>
    </citation>
    <scope>NUCLEOTIDE SEQUENCE [LARGE SCALE GENOMIC DNA]</scope>
    <source>
        <strain evidence="3 4">DSM 101535</strain>
    </source>
</reference>
<dbReference type="EMBL" id="JACIJN010000001">
    <property type="protein sequence ID" value="MBB5724127.1"/>
    <property type="molecule type" value="Genomic_DNA"/>
</dbReference>
<keyword evidence="4" id="KW-1185">Reference proteome</keyword>
<proteinExistence type="predicted"/>
<evidence type="ECO:0000256" key="1">
    <source>
        <dbReference type="SAM" id="MobiDB-lite"/>
    </source>
</evidence>
<gene>
    <name evidence="3" type="ORF">FHS97_000027</name>
</gene>
<feature type="transmembrane region" description="Helical" evidence="2">
    <location>
        <begin position="48"/>
        <end position="67"/>
    </location>
</feature>
<name>A0ABR6N010_9SPHN</name>
<accession>A0ABR6N010</accession>
<dbReference type="Proteomes" id="UP000560131">
    <property type="component" value="Unassembled WGS sequence"/>
</dbReference>